<dbReference type="GO" id="GO:0005886">
    <property type="term" value="C:plasma membrane"/>
    <property type="evidence" value="ECO:0007669"/>
    <property type="project" value="TreeGrafter"/>
</dbReference>
<feature type="transmembrane region" description="Helical" evidence="4">
    <location>
        <begin position="1050"/>
        <end position="1072"/>
    </location>
</feature>
<dbReference type="OrthoDB" id="1055097at2759"/>
<proteinExistence type="predicted"/>
<dbReference type="KEGG" id="tnl:113505383"/>
<dbReference type="Gene3D" id="3.80.10.10">
    <property type="entry name" value="Ribonuclease Inhibitor"/>
    <property type="match status" value="6"/>
</dbReference>
<dbReference type="InParanoid" id="A0A7E5WTE9"/>
<dbReference type="PRINTS" id="PR00019">
    <property type="entry name" value="LEURICHRPT"/>
</dbReference>
<accession>A0A7E5WTE9</accession>
<reference evidence="7" key="1">
    <citation type="submission" date="2025-08" db="UniProtKB">
        <authorList>
            <consortium name="RefSeq"/>
        </authorList>
    </citation>
    <scope>IDENTIFICATION</scope>
</reference>
<dbReference type="GeneID" id="113505383"/>
<dbReference type="RefSeq" id="XP_026743854.1">
    <property type="nucleotide sequence ID" value="XM_026888053.1"/>
</dbReference>
<dbReference type="PANTHER" id="PTHR24369:SF210">
    <property type="entry name" value="CHAOPTIN-RELATED"/>
    <property type="match status" value="1"/>
</dbReference>
<gene>
    <name evidence="7" type="primary">LOC113505383</name>
</gene>
<evidence type="ECO:0000256" key="1">
    <source>
        <dbReference type="ARBA" id="ARBA00022614"/>
    </source>
</evidence>
<evidence type="ECO:0000256" key="4">
    <source>
        <dbReference type="SAM" id="Phobius"/>
    </source>
</evidence>
<dbReference type="PANTHER" id="PTHR24369">
    <property type="entry name" value="ANTIGEN BSP, PUTATIVE-RELATED"/>
    <property type="match status" value="1"/>
</dbReference>
<keyword evidence="6" id="KW-1185">Reference proteome</keyword>
<organism evidence="6 7">
    <name type="scientific">Trichoplusia ni</name>
    <name type="common">Cabbage looper</name>
    <dbReference type="NCBI Taxonomy" id="7111"/>
    <lineage>
        <taxon>Eukaryota</taxon>
        <taxon>Metazoa</taxon>
        <taxon>Ecdysozoa</taxon>
        <taxon>Arthropoda</taxon>
        <taxon>Hexapoda</taxon>
        <taxon>Insecta</taxon>
        <taxon>Pterygota</taxon>
        <taxon>Neoptera</taxon>
        <taxon>Endopterygota</taxon>
        <taxon>Lepidoptera</taxon>
        <taxon>Glossata</taxon>
        <taxon>Ditrysia</taxon>
        <taxon>Noctuoidea</taxon>
        <taxon>Noctuidae</taxon>
        <taxon>Plusiinae</taxon>
        <taxon>Trichoplusia</taxon>
    </lineage>
</organism>
<feature type="chain" id="PRO_5028896831" evidence="5">
    <location>
        <begin position="19"/>
        <end position="1098"/>
    </location>
</feature>
<dbReference type="InterPro" id="IPR050541">
    <property type="entry name" value="LRR_TM_domain-containing"/>
</dbReference>
<evidence type="ECO:0000256" key="5">
    <source>
        <dbReference type="SAM" id="SignalP"/>
    </source>
</evidence>
<keyword evidence="4" id="KW-0812">Transmembrane</keyword>
<dbReference type="AlphaFoldDB" id="A0A7E5WTE9"/>
<dbReference type="SMART" id="SM00369">
    <property type="entry name" value="LRR_TYP"/>
    <property type="match status" value="22"/>
</dbReference>
<keyword evidence="4" id="KW-1133">Transmembrane helix</keyword>
<feature type="signal peptide" evidence="5">
    <location>
        <begin position="1"/>
        <end position="18"/>
    </location>
</feature>
<evidence type="ECO:0000256" key="3">
    <source>
        <dbReference type="ARBA" id="ARBA00022737"/>
    </source>
</evidence>
<sequence>MDFRICLLITTLIMFTEQCTVTFINNKCRYNMVCVNTLDNNNQGWNRFRHDPYNRPMNMDEVDMEACSRHITYGGYELDPVYLVFRHKIKDLDTSKPVPITYDYGGQGIVNVIYSLDLSDNNYDYTPVLKSMQNLALLDLSKNQLTTAVLSNLYALNSLKEIDLSYNTISEIQVNTFDHPYSSLNKINLSHNYLVKIPDAVFDRFGYLETLDLSHNYIEGLSPFSFEGIKSLLHLNMSNNRLSDINSSLFRFSELKVLSLSNNRIKNLKLVDFEKLNKLEVLDLSSNAIQTFEFNLFQNMLQLYSLDLRNNVLDVLNKDTFTNLQYLSSIDLSRNKFKSLPKGLFKNKTVNTFSITDNLLEGSLSRGMFDGVNVTRLDLSNQFLSAIEDYAFCDLVRLDTLLLNNNGISSISSNSFKTIRSLEQLDLSNNQIVSIDFQKDDLSNLRSLLLRNNRLAQIKHEHFLDLSNLEYLDLSENAITQLAPSSFKSLRNLINLRISSNPLSGTLETDTFDGLVSLPTLDISCNLLETIQNASFNDMAELKELNMSRSEIKELQYNVFVHTGYIETLDLSYNKLETFSVNMSELVGLSTLFLNNNLIKTILPSSLYGLSRLGRISLANNLIENLNNDTFDNLVDLRNVDLSNNEKLNFHVGLFERTKNLETINLSGVQTDIDFADISDAPILEVMMSDSGLHNISLLNLRGLTHLSTLILSNNSVSELLAADFSGLGTLRHLDLIHNKISFIQPGTFKDNSLLLTLNISHNSLSAIGYGIFRGLIYLDILDLSYNNIQDLLSERFYEVKSLSQLIVDHNRIDSVNAEEFAGTSLVKLSIGDNPLPCHILVKLKKYGTPFKITAIKLDEHNGENIDGVTCNKDYDSAQTKGPETVDNRNDILIDIRNILYMMNNNSKTVRESKDNNYLQNFTKELEKINTSNNEKFSNLVNFSMNVVNINNDTNMILQKILNSLNENTAVTTTTVFTPIHNENKTIDFIPYVNKVKEELEKTIADEKQGVIDEIEKRLSMYHYQTESLPTSPNNEKLVSHDVNVNTKSFFTETCVALILLILVGLVLYKFYKSRMYIRNRLSFSTRELPGAMENSAL</sequence>
<keyword evidence="1" id="KW-0433">Leucine-rich repeat</keyword>
<dbReference type="SMART" id="SM00365">
    <property type="entry name" value="LRR_SD22"/>
    <property type="match status" value="12"/>
</dbReference>
<dbReference type="Pfam" id="PF13855">
    <property type="entry name" value="LRR_8"/>
    <property type="match status" value="7"/>
</dbReference>
<dbReference type="InterPro" id="IPR003591">
    <property type="entry name" value="Leu-rich_rpt_typical-subtyp"/>
</dbReference>
<dbReference type="FunFam" id="3.80.10.10:FF:001164">
    <property type="entry name" value="GH01279p"/>
    <property type="match status" value="1"/>
</dbReference>
<evidence type="ECO:0000256" key="2">
    <source>
        <dbReference type="ARBA" id="ARBA00022729"/>
    </source>
</evidence>
<dbReference type="Proteomes" id="UP000322000">
    <property type="component" value="Chromosome 25"/>
</dbReference>
<protein>
    <submittedName>
        <fullName evidence="7">Protein artichoke-like</fullName>
    </submittedName>
</protein>
<evidence type="ECO:0000313" key="7">
    <source>
        <dbReference type="RefSeq" id="XP_026743854.1"/>
    </source>
</evidence>
<dbReference type="SUPFAM" id="SSF52058">
    <property type="entry name" value="L domain-like"/>
    <property type="match status" value="3"/>
</dbReference>
<dbReference type="InterPro" id="IPR032675">
    <property type="entry name" value="LRR_dom_sf"/>
</dbReference>
<keyword evidence="2 5" id="KW-0732">Signal</keyword>
<keyword evidence="3" id="KW-0677">Repeat</keyword>
<dbReference type="PROSITE" id="PS51450">
    <property type="entry name" value="LRR"/>
    <property type="match status" value="10"/>
</dbReference>
<name>A0A7E5WTE9_TRINI</name>
<evidence type="ECO:0000313" key="6">
    <source>
        <dbReference type="Proteomes" id="UP000322000"/>
    </source>
</evidence>
<keyword evidence="4" id="KW-0472">Membrane</keyword>
<dbReference type="InterPro" id="IPR001611">
    <property type="entry name" value="Leu-rich_rpt"/>
</dbReference>